<protein>
    <submittedName>
        <fullName evidence="1">SRPBCC family protein</fullName>
    </submittedName>
</protein>
<dbReference type="Proteomes" id="UP000318939">
    <property type="component" value="Chromosome"/>
</dbReference>
<dbReference type="InterPro" id="IPR023393">
    <property type="entry name" value="START-like_dom_sf"/>
</dbReference>
<dbReference type="Gene3D" id="3.30.530.20">
    <property type="match status" value="1"/>
</dbReference>
<dbReference type="Pfam" id="PF10604">
    <property type="entry name" value="Polyketide_cyc2"/>
    <property type="match status" value="1"/>
</dbReference>
<proteinExistence type="predicted"/>
<name>A0ABY8IK45_9HYPH</name>
<evidence type="ECO:0000313" key="2">
    <source>
        <dbReference type="Proteomes" id="UP000318939"/>
    </source>
</evidence>
<sequence length="148" mass="16228">MTKSYVAVYTATISASPERIWAVVRDFATVASWNPIARESRLVGERERELITSDGTLVRERMIKCDDDARHLTYQMVTFPIPVTEQTNQILVVAGKSDDETNIRFEASFIPADGADSNVIQGINLSAFASASEGLARHLGVALVRASL</sequence>
<dbReference type="SUPFAM" id="SSF55961">
    <property type="entry name" value="Bet v1-like"/>
    <property type="match status" value="1"/>
</dbReference>
<dbReference type="PANTHER" id="PTHR39332:SF7">
    <property type="entry name" value="SRPBCC FAMILY PROTEIN"/>
    <property type="match status" value="1"/>
</dbReference>
<gene>
    <name evidence="1" type="ORF">PR018_02675</name>
</gene>
<dbReference type="PANTHER" id="PTHR39332">
    <property type="entry name" value="BLL4707 PROTEIN"/>
    <property type="match status" value="1"/>
</dbReference>
<evidence type="ECO:0000313" key="1">
    <source>
        <dbReference type="EMBL" id="WFS23449.1"/>
    </source>
</evidence>
<organism evidence="1 2">
    <name type="scientific">Rhizobium rhododendri</name>
    <dbReference type="NCBI Taxonomy" id="2506430"/>
    <lineage>
        <taxon>Bacteria</taxon>
        <taxon>Pseudomonadati</taxon>
        <taxon>Pseudomonadota</taxon>
        <taxon>Alphaproteobacteria</taxon>
        <taxon>Hyphomicrobiales</taxon>
        <taxon>Rhizobiaceae</taxon>
        <taxon>Rhizobium/Agrobacterium group</taxon>
        <taxon>Rhizobium</taxon>
    </lineage>
</organism>
<reference evidence="1" key="2">
    <citation type="journal article" date="2023" name="MicrobiologyOpen">
        <title>Genomics of the tumorigenes clade of the family Rhizobiaceae and description of Rhizobium rhododendri sp. nov.</title>
        <authorList>
            <person name="Kuzmanovic N."/>
            <person name="diCenzo G.C."/>
            <person name="Bunk B."/>
            <person name="Sproeer C."/>
            <person name="Fruehling A."/>
            <person name="Neumann-Schaal M."/>
            <person name="Overmann J."/>
            <person name="Smalla K."/>
        </authorList>
    </citation>
    <scope>NUCLEOTIDE SEQUENCE</scope>
    <source>
        <strain evidence="1">Rho-6.2</strain>
    </source>
</reference>
<accession>A0ABY8IK45</accession>
<dbReference type="CDD" id="cd07821">
    <property type="entry name" value="PYR_PYL_RCAR_like"/>
    <property type="match status" value="1"/>
</dbReference>
<keyword evidence="2" id="KW-1185">Reference proteome</keyword>
<reference evidence="1" key="1">
    <citation type="journal article" date="2019" name="Phytopathology">
        <title>A Novel Group of Rhizobium tumorigenes-Like Agrobacteria Associated with Crown Gall Disease of Rhododendron and Blueberry.</title>
        <authorList>
            <person name="Kuzmanovic N."/>
            <person name="Behrens P."/>
            <person name="Idczak E."/>
            <person name="Wagner S."/>
            <person name="Gotz M."/>
            <person name="Sproer C."/>
            <person name="Bunk B."/>
            <person name="Overmann J."/>
            <person name="Smalla K."/>
        </authorList>
    </citation>
    <scope>NUCLEOTIDE SEQUENCE</scope>
    <source>
        <strain evidence="1">Rho-6.2</strain>
    </source>
</reference>
<dbReference type="EMBL" id="CP117267">
    <property type="protein sequence ID" value="WFS23449.1"/>
    <property type="molecule type" value="Genomic_DNA"/>
</dbReference>
<dbReference type="InterPro" id="IPR019587">
    <property type="entry name" value="Polyketide_cyclase/dehydratase"/>
</dbReference>
<dbReference type="RefSeq" id="WP_161990937.1">
    <property type="nucleotide sequence ID" value="NZ_CP117267.1"/>
</dbReference>